<feature type="region of interest" description="Disordered" evidence="10">
    <location>
        <begin position="132"/>
        <end position="161"/>
    </location>
</feature>
<dbReference type="InterPro" id="IPR001025">
    <property type="entry name" value="BAH_dom"/>
</dbReference>
<dbReference type="PROSITE" id="PS50014">
    <property type="entry name" value="BROMODOMAIN_2"/>
    <property type="match status" value="5"/>
</dbReference>
<dbReference type="CDD" id="cd05517">
    <property type="entry name" value="Bromo_polybromo_II"/>
    <property type="match status" value="1"/>
</dbReference>
<comment type="caution">
    <text evidence="14">The sequence shown here is derived from an EMBL/GenBank/DDBJ whole genome shotgun (WGS) entry which is preliminary data.</text>
</comment>
<evidence type="ECO:0000256" key="8">
    <source>
        <dbReference type="PROSITE-ProRule" id="PRU00035"/>
    </source>
</evidence>
<dbReference type="SMART" id="SM00398">
    <property type="entry name" value="HMG"/>
    <property type="match status" value="1"/>
</dbReference>
<sequence>MPKRKKSGYDDGIDGGKRRKYDLSEQLQELIESLRNYKTSQGKQLCETFMRAPKRRTLAEYYEKVSTPIDLLRIQQKIRMDEYDDLEQFESDIKLLINNTKAFFKPDTTEYADAIKLWDVYVDLKNQIFGSSSAASSDESSSVAAESKNDSADEKSEAETSSIIGVDQLSVMCVSGGGGADDEDLFEELFGAIMSAVSDDGRQLSTMFELLPSRTAYPDYYDIVTEPIDLKMIASRIQNHEYNSLNDLEKDLILMIRNAKMYNAPGSQIYKDANALKRTVQQKRSEIETRRSTPAAKSSERIRAKRQNPFGQQNKWSTIAAALKYDEDGQGTSTAGDDDFDENDLNFSDSEHDQDDGTRDSNPHWMLYNAVYDTPHSEPFIRLPSRRIYPDYYKEIKHPISLGQIRNRIKTNQYDRISDLLDDLKLVFDNALNYNRPDSKIYKDAAKLKKILQMKAREIMSVYKDEGGEDDDDYDDDDEDEDVADTANDDNDDGDSNSMIPSPTKKSKAGQRPSRSSKRSMVNAMSQELKNVRRSQKAINSQQKSRMITLYRTVLHSDDNGRLLIDPFMEKPSRKMYPDYYDVIERPIDMKTIESKIRNNLYESEASLVNDFRLMFSNCRRYNEDGSLIYQDADRLEQIMDSKLLELGPPPNATISQLDSNGQRMKKERVRPSSAIQLKMKQLFDAVHGYTDARGRQLSAIFMKLPSRTDFPDYYEVIAKPICLEKINQRIKNCVYETVEDLLSDIILMLDNACKYNEPDSQIFKDALTLQQVALQTKIGLNVDTVNGIPDVKIIVQDLLTNLFISVYTHQDEEGRCFSDSINELTETNPIEFKTLNFDIIKRNLNLGRYRRLDRFQHDMFEVFERSRKVSRTDSQAFEDSIELQSHFIAMRNELCRNGELLSSRALNYNLNALQAHIETLRQEKVPKELSEEESNRQTIDTDKDIDPVNASSISLGVMGIGGPMQTINEDEAVFHQDLMLKVGDFVYVEPHDKNLDPHIVYIESFKKDNTGQALIHGCWFYRPPETFHLASRRFLEKEVFKSDNYTNTPLSQVMGKCCVMFVKDYFRCQPINIDDKDVYVCESRYTSKGKSFKKIKIWPCLQNTPYIMRANLLPMTRVPSVFAKNRPNITVCDGKSGIAETGDEISDNDMLASMAEGSDCSVLDVPRPNVLCPSPADCPVEPGVQIQFYEQFTIPAGTFRVGDCCYVRTDQERNLICRIDRMWVDQDSNPYFHGPWYVQQAELPPTTIGSFYPQEVFLSSIEDTNPLLSICERCSVLDTTDYCTQRPTEFLEKDVYVCEIRYLEHEKKFEPLPECGLKKILYQNPSIVADEIYRFRKPLVLTKANHQLPQVIEDPNHPLYQKLIAQQQQHSQQQGSMTSTIDPAQLIVSDSLLSSIHDDSTNDTVTGIAITPSTSIMPPPVVPSPAAAAAMAVSTTPMTVGIQMNVTPSSIATTNGQILTGTPVSTPIVTPTAVISASTTATPIASSGTNSKKKPATKRLVTGYIIFASEVRRSVVEANPECSFGDISRIIGNQWKLLTPEQKNEYEQRAAKQNAEVKEMVAAEKALQESLGPSSPAPQPGQPMENCVFECHWANKCDFQFEDAQDLFEHLTAEPNGHVWISYADTKDKEPGEFQCMFHGCGRVKKGATPFPSVQRLIRHCKEVHINKQIPKYVDPEKRSKNYVPSSKLAAAIINQNSQGSIMQTGPLGVIPKTGTTTTIVQGGQSFQTINIQHQPQFTLSQHQVATSTIPIMTQQGNQTIVTTHPHGTAQLVTTTGQAGQTFIAQHPLIATQSGQTIQGVLHHHPHQSTVVQSVPQSTIQIQASGQQIQLQAAQNAAQSVPTPIQKTSIGIQAKPAEPLFVQPPRTNRLVHSQAYMKYIENLKPDRRFISAWDRQLQAKRPENVYSTAKQNYAALSNWLENGPVTNHGTIENALWALRNFMHKDALNLAQNC</sequence>
<keyword evidence="2" id="KW-0677">Repeat</keyword>
<dbReference type="InterPro" id="IPR018359">
    <property type="entry name" value="Bromodomain_CS"/>
</dbReference>
<feature type="region of interest" description="Disordered" evidence="10">
    <location>
        <begin position="328"/>
        <end position="361"/>
    </location>
</feature>
<feature type="domain" description="Bromo" evidence="11">
    <location>
        <begin position="200"/>
        <end position="270"/>
    </location>
</feature>
<evidence type="ECO:0000256" key="1">
    <source>
        <dbReference type="ARBA" id="ARBA00004123"/>
    </source>
</evidence>
<dbReference type="Gene3D" id="1.10.30.10">
    <property type="entry name" value="High mobility group box domain"/>
    <property type="match status" value="1"/>
</dbReference>
<feature type="DNA-binding region" description="HMG box" evidence="9">
    <location>
        <begin position="1498"/>
        <end position="1566"/>
    </location>
</feature>
<reference evidence="14" key="1">
    <citation type="submission" date="2020-06" db="EMBL/GenBank/DDBJ databases">
        <authorList>
            <person name="Ji K."/>
            <person name="Li J."/>
        </authorList>
    </citation>
    <scope>NUCLEOTIDE SEQUENCE</scope>
    <source>
        <strain evidence="14">JKM2019</strain>
        <tissue evidence="14">Whole body</tissue>
    </source>
</reference>
<keyword evidence="5 8" id="KW-0103">Bromodomain</keyword>
<dbReference type="FunFam" id="1.20.920.10:FF:000006">
    <property type="entry name" value="protein polybromo-1 isoform X1"/>
    <property type="match status" value="1"/>
</dbReference>
<feature type="region of interest" description="Disordered" evidence="10">
    <location>
        <begin position="925"/>
        <end position="944"/>
    </location>
</feature>
<feature type="domain" description="HMG box" evidence="12">
    <location>
        <begin position="1498"/>
        <end position="1566"/>
    </location>
</feature>
<dbReference type="PRINTS" id="PR00503">
    <property type="entry name" value="BROMODOMAIN"/>
</dbReference>
<gene>
    <name evidence="14" type="ORF">HUG17_8507</name>
</gene>
<dbReference type="OrthoDB" id="10009055at2759"/>
<feature type="compositionally biased region" description="Low complexity" evidence="10">
    <location>
        <begin position="132"/>
        <end position="146"/>
    </location>
</feature>
<dbReference type="PANTHER" id="PTHR16062">
    <property type="entry name" value="SWI/SNF-RELATED"/>
    <property type="match status" value="1"/>
</dbReference>
<dbReference type="PANTHER" id="PTHR16062:SF19">
    <property type="entry name" value="PROTEIN POLYBROMO-1"/>
    <property type="match status" value="1"/>
</dbReference>
<dbReference type="GO" id="GO:0006368">
    <property type="term" value="P:transcription elongation by RNA polymerase II"/>
    <property type="evidence" value="ECO:0007669"/>
    <property type="project" value="TreeGrafter"/>
</dbReference>
<dbReference type="PROSITE" id="PS00633">
    <property type="entry name" value="BROMODOMAIN_1"/>
    <property type="match status" value="3"/>
</dbReference>
<keyword evidence="6" id="KW-0804">Transcription</keyword>
<dbReference type="Gene3D" id="2.30.30.490">
    <property type="match status" value="2"/>
</dbReference>
<name>A0A9D4NZ79_DERFA</name>
<feature type="domain" description="Bromo" evidence="11">
    <location>
        <begin position="694"/>
        <end position="764"/>
    </location>
</feature>
<feature type="compositionally biased region" description="Basic and acidic residues" evidence="10">
    <location>
        <begin position="147"/>
        <end position="158"/>
    </location>
</feature>
<dbReference type="Gene3D" id="1.20.920.10">
    <property type="entry name" value="Bromodomain-like"/>
    <property type="match status" value="6"/>
</dbReference>
<dbReference type="InterPro" id="IPR009071">
    <property type="entry name" value="HMG_box_dom"/>
</dbReference>
<dbReference type="GO" id="GO:0016514">
    <property type="term" value="C:SWI/SNF complex"/>
    <property type="evidence" value="ECO:0007669"/>
    <property type="project" value="TreeGrafter"/>
</dbReference>
<dbReference type="GO" id="GO:0003682">
    <property type="term" value="F:chromatin binding"/>
    <property type="evidence" value="ECO:0007669"/>
    <property type="project" value="InterPro"/>
</dbReference>
<evidence type="ECO:0000259" key="12">
    <source>
        <dbReference type="PROSITE" id="PS50118"/>
    </source>
</evidence>
<dbReference type="InterPro" id="IPR036910">
    <property type="entry name" value="HMG_box_dom_sf"/>
</dbReference>
<protein>
    <submittedName>
        <fullName evidence="14">Polybromo-1-like protein</fullName>
    </submittedName>
</protein>
<evidence type="ECO:0000259" key="11">
    <source>
        <dbReference type="PROSITE" id="PS50014"/>
    </source>
</evidence>
<dbReference type="CDD" id="cd04717">
    <property type="entry name" value="BAH_polybromo"/>
    <property type="match status" value="1"/>
</dbReference>
<dbReference type="Pfam" id="PF01426">
    <property type="entry name" value="BAH"/>
    <property type="match status" value="2"/>
</dbReference>
<dbReference type="EMBL" id="SDOV01000005">
    <property type="protein sequence ID" value="KAH7641038.1"/>
    <property type="molecule type" value="Genomic_DNA"/>
</dbReference>
<dbReference type="InterPro" id="IPR037382">
    <property type="entry name" value="Rsc/polybromo"/>
</dbReference>
<dbReference type="GO" id="GO:0006338">
    <property type="term" value="P:chromatin remodeling"/>
    <property type="evidence" value="ECO:0007669"/>
    <property type="project" value="InterPro"/>
</dbReference>
<dbReference type="GO" id="GO:0003677">
    <property type="term" value="F:DNA binding"/>
    <property type="evidence" value="ECO:0007669"/>
    <property type="project" value="UniProtKB-UniRule"/>
</dbReference>
<keyword evidence="3" id="KW-0156">Chromatin regulator</keyword>
<feature type="compositionally biased region" description="Acidic residues" evidence="10">
    <location>
        <begin position="467"/>
        <end position="495"/>
    </location>
</feature>
<evidence type="ECO:0000256" key="3">
    <source>
        <dbReference type="ARBA" id="ARBA00022853"/>
    </source>
</evidence>
<reference evidence="14" key="2">
    <citation type="journal article" date="2021" name="World Allergy Organ. J.">
        <title>Chromosome-level assembly of Dermatophagoides farinae genome and transcriptome reveals two novel allergens Der f 37 and Der f 39.</title>
        <authorList>
            <person name="Chen J."/>
            <person name="Cai Z."/>
            <person name="Fan D."/>
            <person name="Hu J."/>
            <person name="Hou Y."/>
            <person name="He Y."/>
            <person name="Zhang Z."/>
            <person name="Zhao Z."/>
            <person name="Gao P."/>
            <person name="Hu W."/>
            <person name="Sun J."/>
            <person name="Li J."/>
            <person name="Ji K."/>
        </authorList>
    </citation>
    <scope>NUCLEOTIDE SEQUENCE</scope>
    <source>
        <strain evidence="14">JKM2019</strain>
    </source>
</reference>
<feature type="domain" description="BAH" evidence="13">
    <location>
        <begin position="1198"/>
        <end position="1314"/>
    </location>
</feature>
<keyword evidence="4" id="KW-0805">Transcription regulation</keyword>
<feature type="domain" description="Bromo" evidence="11">
    <location>
        <begin position="41"/>
        <end position="111"/>
    </location>
</feature>
<evidence type="ECO:0000313" key="14">
    <source>
        <dbReference type="EMBL" id="KAH7641038.1"/>
    </source>
</evidence>
<dbReference type="Proteomes" id="UP000828236">
    <property type="component" value="Unassembled WGS sequence"/>
</dbReference>
<dbReference type="SUPFAM" id="SSF47095">
    <property type="entry name" value="HMG-box"/>
    <property type="match status" value="1"/>
</dbReference>
<evidence type="ECO:0000256" key="4">
    <source>
        <dbReference type="ARBA" id="ARBA00023015"/>
    </source>
</evidence>
<feature type="domain" description="Bromo" evidence="11">
    <location>
        <begin position="372"/>
        <end position="442"/>
    </location>
</feature>
<dbReference type="SMART" id="SM00439">
    <property type="entry name" value="BAH"/>
    <property type="match status" value="2"/>
</dbReference>
<evidence type="ECO:0000256" key="5">
    <source>
        <dbReference type="ARBA" id="ARBA00023117"/>
    </source>
</evidence>
<comment type="subcellular location">
    <subcellularLocation>
        <location evidence="1">Nucleus</location>
    </subcellularLocation>
</comment>
<proteinExistence type="predicted"/>
<dbReference type="SUPFAM" id="SSF47370">
    <property type="entry name" value="Bromodomain"/>
    <property type="match status" value="6"/>
</dbReference>
<dbReference type="GO" id="GO:0016586">
    <property type="term" value="C:RSC-type complex"/>
    <property type="evidence" value="ECO:0007669"/>
    <property type="project" value="InterPro"/>
</dbReference>
<dbReference type="Pfam" id="PF00439">
    <property type="entry name" value="Bromodomain"/>
    <property type="match status" value="6"/>
</dbReference>
<keyword evidence="7 9" id="KW-0539">Nucleus</keyword>
<dbReference type="InterPro" id="IPR001487">
    <property type="entry name" value="Bromodomain"/>
</dbReference>
<feature type="region of interest" description="Disordered" evidence="10">
    <location>
        <begin position="281"/>
        <end position="310"/>
    </location>
</feature>
<dbReference type="InterPro" id="IPR043151">
    <property type="entry name" value="BAH_sf"/>
</dbReference>
<feature type="region of interest" description="Disordered" evidence="10">
    <location>
        <begin position="462"/>
        <end position="543"/>
    </location>
</feature>
<feature type="compositionally biased region" description="Polar residues" evidence="10">
    <location>
        <begin position="519"/>
        <end position="529"/>
    </location>
</feature>
<organism evidence="14">
    <name type="scientific">Dermatophagoides farinae</name>
    <name type="common">American house dust mite</name>
    <dbReference type="NCBI Taxonomy" id="6954"/>
    <lineage>
        <taxon>Eukaryota</taxon>
        <taxon>Metazoa</taxon>
        <taxon>Ecdysozoa</taxon>
        <taxon>Arthropoda</taxon>
        <taxon>Chelicerata</taxon>
        <taxon>Arachnida</taxon>
        <taxon>Acari</taxon>
        <taxon>Acariformes</taxon>
        <taxon>Sarcoptiformes</taxon>
        <taxon>Astigmata</taxon>
        <taxon>Psoroptidia</taxon>
        <taxon>Analgoidea</taxon>
        <taxon>Pyroglyphidae</taxon>
        <taxon>Dermatophagoidinae</taxon>
        <taxon>Dermatophagoides</taxon>
    </lineage>
</organism>
<accession>A0A9D4NZ79</accession>
<evidence type="ECO:0000256" key="2">
    <source>
        <dbReference type="ARBA" id="ARBA00022737"/>
    </source>
</evidence>
<dbReference type="SMART" id="SM00297">
    <property type="entry name" value="BROMO"/>
    <property type="match status" value="6"/>
</dbReference>
<dbReference type="PROSITE" id="PS50118">
    <property type="entry name" value="HMG_BOX_2"/>
    <property type="match status" value="1"/>
</dbReference>
<dbReference type="CDD" id="cd21984">
    <property type="entry name" value="HMG-box_PB1"/>
    <property type="match status" value="1"/>
</dbReference>
<evidence type="ECO:0000256" key="6">
    <source>
        <dbReference type="ARBA" id="ARBA00023163"/>
    </source>
</evidence>
<keyword evidence="9" id="KW-0238">DNA-binding</keyword>
<evidence type="ECO:0000256" key="7">
    <source>
        <dbReference type="ARBA" id="ARBA00023242"/>
    </source>
</evidence>
<dbReference type="PROSITE" id="PS51038">
    <property type="entry name" value="BAH"/>
    <property type="match status" value="2"/>
</dbReference>
<evidence type="ECO:0000259" key="13">
    <source>
        <dbReference type="PROSITE" id="PS51038"/>
    </source>
</evidence>
<evidence type="ECO:0000256" key="10">
    <source>
        <dbReference type="SAM" id="MobiDB-lite"/>
    </source>
</evidence>
<feature type="domain" description="BAH" evidence="13">
    <location>
        <begin position="979"/>
        <end position="1097"/>
    </location>
</feature>
<feature type="domain" description="Bromo" evidence="11">
    <location>
        <begin position="560"/>
        <end position="630"/>
    </location>
</feature>
<evidence type="ECO:0000256" key="9">
    <source>
        <dbReference type="PROSITE-ProRule" id="PRU00267"/>
    </source>
</evidence>
<dbReference type="InterPro" id="IPR036427">
    <property type="entry name" value="Bromodomain-like_sf"/>
</dbReference>
<dbReference type="Pfam" id="PF00505">
    <property type="entry name" value="HMG_box"/>
    <property type="match status" value="1"/>
</dbReference>
<feature type="compositionally biased region" description="Basic and acidic residues" evidence="10">
    <location>
        <begin position="349"/>
        <end position="361"/>
    </location>
</feature>